<evidence type="ECO:0000256" key="1">
    <source>
        <dbReference type="ARBA" id="ARBA00004141"/>
    </source>
</evidence>
<dbReference type="GO" id="GO:0016020">
    <property type="term" value="C:membrane"/>
    <property type="evidence" value="ECO:0007669"/>
    <property type="project" value="UniProtKB-SubCell"/>
</dbReference>
<feature type="domain" description="ABC transporter" evidence="9">
    <location>
        <begin position="2958"/>
        <end position="3174"/>
    </location>
</feature>
<protein>
    <recommendedName>
        <fullName evidence="9">ABC transporter domain-containing protein</fullName>
    </recommendedName>
</protein>
<dbReference type="Pfam" id="PF12698">
    <property type="entry name" value="ABC2_membrane_3"/>
    <property type="match status" value="2"/>
</dbReference>
<dbReference type="PANTHER" id="PTHR19229:SF29">
    <property type="entry name" value="GLUCOSYLCERAMIDE TRANSPORTER ABCA12"/>
    <property type="match status" value="1"/>
</dbReference>
<evidence type="ECO:0000256" key="3">
    <source>
        <dbReference type="ARBA" id="ARBA00022741"/>
    </source>
</evidence>
<dbReference type="CDD" id="cd03263">
    <property type="entry name" value="ABC_subfamily_A"/>
    <property type="match status" value="2"/>
</dbReference>
<feature type="transmembrane region" description="Helical" evidence="8">
    <location>
        <begin position="2718"/>
        <end position="2740"/>
    </location>
</feature>
<dbReference type="InterPro" id="IPR013525">
    <property type="entry name" value="ABC2_TM"/>
</dbReference>
<feature type="transmembrane region" description="Helical" evidence="8">
    <location>
        <begin position="3617"/>
        <end position="3637"/>
    </location>
</feature>
<evidence type="ECO:0000313" key="10">
    <source>
        <dbReference type="EMBL" id="KAJ3592037.1"/>
    </source>
</evidence>
<keyword evidence="4" id="KW-0067">ATP-binding</keyword>
<feature type="region of interest" description="Disordered" evidence="7">
    <location>
        <begin position="1888"/>
        <end position="1923"/>
    </location>
</feature>
<proteinExistence type="predicted"/>
<dbReference type="GO" id="GO:0005524">
    <property type="term" value="F:ATP binding"/>
    <property type="evidence" value="ECO:0007669"/>
    <property type="project" value="UniProtKB-KW"/>
</dbReference>
<feature type="transmembrane region" description="Helical" evidence="8">
    <location>
        <begin position="3580"/>
        <end position="3605"/>
    </location>
</feature>
<dbReference type="GO" id="GO:0140359">
    <property type="term" value="F:ABC-type transporter activity"/>
    <property type="evidence" value="ECO:0007669"/>
    <property type="project" value="InterPro"/>
</dbReference>
<dbReference type="Pfam" id="PF00005">
    <property type="entry name" value="ABC_tran"/>
    <property type="match status" value="2"/>
</dbReference>
<dbReference type="InterPro" id="IPR003439">
    <property type="entry name" value="ABC_transporter-like_ATP-bd"/>
</dbReference>
<evidence type="ECO:0000259" key="9">
    <source>
        <dbReference type="PROSITE" id="PS50893"/>
    </source>
</evidence>
<feature type="transmembrane region" description="Helical" evidence="8">
    <location>
        <begin position="3737"/>
        <end position="3758"/>
    </location>
</feature>
<dbReference type="PROSITE" id="PS00211">
    <property type="entry name" value="ABC_TRANSPORTER_1"/>
    <property type="match status" value="1"/>
</dbReference>
<evidence type="ECO:0000256" key="6">
    <source>
        <dbReference type="ARBA" id="ARBA00023136"/>
    </source>
</evidence>
<dbReference type="OrthoDB" id="10255969at2759"/>
<dbReference type="SMART" id="SM00382">
    <property type="entry name" value="AAA"/>
    <property type="match status" value="2"/>
</dbReference>
<dbReference type="InterPro" id="IPR056264">
    <property type="entry name" value="R2_ABCA1-4-like"/>
</dbReference>
<dbReference type="Gene3D" id="3.40.50.300">
    <property type="entry name" value="P-loop containing nucleotide triphosphate hydrolases"/>
    <property type="match status" value="2"/>
</dbReference>
<evidence type="ECO:0000256" key="2">
    <source>
        <dbReference type="ARBA" id="ARBA00022692"/>
    </source>
</evidence>
<sequence>MAPFHQLRLLLWKNGLAVVRQPGWSLTVIIWPIVIFIILAVTRKQFPPVMRQPCYVGPRNLPSAGFFPFLQTLMCNTDSTCHNTSRLLDSTSSRSQSKRGLGETSFQDILETGQRIQSALMENSTSNPTEMLQLWNAMQRSQYPGVVPPGNNTLMGLFNSTLPQSGQNISNAMLESLHALKRSICTMGLTMMLLELMKSESNNVVAIAGQAVVMFEQLQNHSALWDNLLAVPYLFTAPSVDQGLAELEALFTNIQWALHVFQESFPETGATLSPLRPLMAGGINIINYIQSWPGRDVYITLGDVVTLHNDTLSEVAKQVLREIRIPLDKALCLLIDRDIARSYICQNSTGIGLSAACATGMVDMFLGWISPEKVAKQALLAWSKEVGPGDLSFVKGLLHSVGLSGRAARSVGRATEEPQNIDEDLFLNLGGVVIDSLKILPDADLAIQFVLRSGFFSMQTANLALNTVQNTIVNVLKDVHQLQNTYVMLMTNQPAGDVWVGHVLDSTVRMVMEILTPTGPLTCERLIHPYEWLLRSECLDREAWKAIICQNMTNLEQLLTLEWWPLFRMVEEGYNNILNPQGNNVTLPMILTEWHKLCNNTMHLPVVLEGMVMNGIGYWMVLMALASLGEDMERSPLWPRVSRYVYMASWIVNYEPGNTTLPPNCEHLKGTVNLLEHVYGDMFRELIASHIRQQIPEDEALSHYMINLTHHLHGFAVKLTTLKDSDISNPRLMLPYIYALLQSTGLTPLMSLFDSTSFNASTVLDVALKLGRQNQHLFTFNETDPTLPDLEQLITLLSMEGNLSLPLSLSMGHTLLTYSGYLRPEALAQLQLAIRPYTNQTSAGFTEAVLCAMELLSKLMDAPGGNPTDIILAYVQQLQQFLVSALRLRRVDQVWLSSGQLSTGQVTDLHLVTVDLLQLLTPEGLQSLTQAGPNATQQLIMQKLLVFLPVKDQSLAIDLLEDVLLLESQLSFCTSTGQNCVASISEIFTFLQQVVAMALAAKGNVTVQIASTNPFLRPPSSLHMTANLFSLFLPQRDAQYIQNISQVLHFTTLVMDTPHPTVSQVQDALRQSNLTLAELEEFTAMLGAADFNGFLANIVGLVDVLQCFTPQPNVTVQCAMSLISRVCIFLSELPALRNESMVFALIPTLLNKSILDAQHVNFSGNPHLPMVQVLNSTLANVKMSLHHLMLNSPEVMQEIRVLQHLLDLASVQQYYMPPISNETYQTQLGIAQCMFHWGNSSLSTAGNDINLLLQTVRPHLNTEQMACFSAVSDVALAIHKALAAAEPAGGLQSDGFSDAILEVVRRAMRSLGAEIGPLPPELQHNVLAITADSLRLIVNPDMSYTSARNVSLQILRRAEVLVMQILPSDVALYVTPGIQIISTYFETISLPGEQDAWNTLIFNELNTILRFLPKNSTAEAYMGMIQMLLNNVWPMFTEHLGLPSETPLVMGFVDLAPVLEQTMTGTANPGTWYKLEMMLNTLLSMLEGTSRWEDDGAVVLMIENILHAEVMDIQAENELIQSLQGPLLTLIAELVRSINSSHLNVSVIHEQVELAIQRTVVAAGQANESLECSQVVMLWEPVREAAGMDMDTLRAWCRVSLQPFLHSYAEDQAAYGNLNLNISSAATPGAANATAARITQSLQSLYYAEMNNSHVSEQLFFALYTQLSDPQPLSPEALVRYQIFQEMQLQQSLASLKKLSDKLLTAAPFLQSYMDAVWRATSHLLSKLQNGNRYRDIYGEAAYIFLHALNLTEPVLPPLVLGDNFTGLDGPSLLSLTREVVKVIVRTEVFGDAPHLYSCLEQFVAVNSTRLLAEAVAELLAWAPAAQVSGADALPELLSRAHAVFRALLAVLRQMAAEIPENTGYFGDLVWNLVHMAGSMAPTGDRYGEPGWEAITRGDANNGTRPPERYQEGKSRRRREAPTEPTSNFMDIFFIDYPALFKAVSVAPSSMEVLETAHMFLANPDLNVVIKGTTQGMLWDMDTSDKGEAIDGMLGVLAYLTNPEVYASPSMDLLRDMASMLGESLPFSVLIKNITRSLARESEDNMALLQEVADTVVELFQTSMMDERYPDILERFSLQVCELENMEAVRHLAVALRLPHGQLCSTVTPAVRILVQSLPANLSNLYDGIFNTLVGEPLTYNVDRQCFGLNVSSIQALNVNITKSDRVAVRELLRNEAAFVTDVQRHMTFDPHVLHLLLNTTLPSNLATLSWLVSLRYCSDSNYGRPEMQDEVIYRTFCSMSAPQWYTFSMLVARHSNMEKVIYRLVMSEELQSMVGFLLRMTSFLNEMLGRLSPIMNQLQDFMSSIKDLNLMSDTKFQRSVRGVNQELSSRSMLTTVSRALCNNGIMALFGISKVVSVSADDPSSSNVQKREEMIAKFKIPRDATPFCMNLYLDMVNTTGGAIAWAFLKPMLMGEILFTPNTPITRAIMEKSNDTLREFGNLTQYSQDWIDSSEYIMTSAKMLKKTLPMLQNSLGNAFVKRFIEMQTDINVEELKETLSNFGDTADMLDKNKKVLKQITVLSNIMVNISSCIKFDRYRGYDSAEEMNTAAQDLAKNRNLYAGVIFKLPGDGIKGHKAARAASSLPPKVSYTIRMHMDNVMRTDRVRTPYFVKDSHVRAQESMRYTRGFVYLQESIDRAIIAAQAGHSVAEPAVQLQPFPYPCFLRDEYLQAISFVFPLMLMIAWILFVADFVKKLVFERELRLHEYMKMMGVNPLSHFCAWFLDCAAHLLFTIVILTLVLKFSGVLPNSDGFLLFLFFCDYGLSIVAISFLVSAFFDKTYVAGLTGSLVYVLCFFPFIIVMGLESTLSFCQKSALGLLSPTCFSYATQYVIRYEAQGEGINWGNAYISPMAKDSSSFGWMCWLLLIDSLLYFLIGAYVRMVFPGQYGIAAPWYFPVTRSFWAGLCSVCRKPGSKEGRGLLFTNILQTNQPVFAEDKEKDQNVFSSGSDQEFQGLPVGVALHRLTKMYGDRMALRDLDVSFYEGHVTSLLGHNGAGKTTTMSLLTGLFAPSSGSIEVYGRDMLTNIEAIRKDLGVCMQYDVLFDHMTTKEHLLLYGQIKAPQWTRGQLHEQVHKTLEETGMYAHRHKRVGTLSGGMKRKLSISIAFIGGSRLVVLDEPTTGVDPWRTIIMSTHHLDEAEVLSDRIAFLESGGLKCCGSPLQLKDQLGQGYKLTLTRKAFIQSHVPEARLKEAQGSDLVYNLPPFTSSSASSYRSLLSALDANLDALQLGCYGISDTTLEEVFLQLTQADPHSGMDDVPLSISEAVSDTASIDSFSEEAHGETSHPGDKIFLTGSTVRGAALVWQQVWAMLVKRFHHSRRDWKGLLTQVLLPVIYVMVAMGLSSVKSDLQHYPEMELSPTLYNIGPSYSFFSNRNPNSSRLVDSLLSFPGIDKACLGDRQSDPPCSSSGGRSDPWESRGNASQGFMTCKCSRQQQVCSDNTYQPPHKKVSPSQTIYNLTGLNVENYLIATANNYIRNRYGGFDIGQPLPLNLRLDLQEKPKNRSLAKAKTGSSTRRPPGGTVCLWTVERPLRINGMIQILVALCVLTGYAIMTSSFAVYEVYEHHSGAKRLQHISGVGEPLYWIVNFFYDMVLYLFPVLLTVAVIAAFQVPAFTDRQNLSAVTLLLLLFGFATFPWMYLLAGVFKNAEMAFISYVCINLFISINTVLPTSILYFMGQLDMTQAQATRALFQRLSRGLLVFPQFSFGNGLMALARTNMEVQILSGYGVDAYKDPFSAEGLGPMFVASVLQGLVFFALRLLLNRGLIRKVRRLILGRKVCRLSKVYRHLNKSVHAVKHVSLGIPAGECFGLLGVNGAGKTTTFKMLTGDISPTDGTAQIKDADGLLVDIMECRDRGINIGYCPQVDALDHLLTGKEHLYFYARIRGIPKREIDGVVNNLLKKLELTYHRDNVTESYSCGTRRKLSTALALIGHPQILLLDEPSSGMDPRTKRHLWKIISEEVKGKCAVVLTSHSMEECEALCSRLAIMVQGQFQCLGSLQHIKNRFGSGFTLKMYMALASCDVDAITAFMQLNFPSTYLKDQHSTMVEYHVPVAPGGVADIFHKLESNKKALHIKHFSISQTTLDEVFINFAMGKIGTVPIHSEDTDSLDSFEAMQE</sequence>
<evidence type="ECO:0000256" key="8">
    <source>
        <dbReference type="SAM" id="Phobius"/>
    </source>
</evidence>
<evidence type="ECO:0000256" key="4">
    <source>
        <dbReference type="ARBA" id="ARBA00022840"/>
    </source>
</evidence>
<feature type="region of interest" description="Disordered" evidence="7">
    <location>
        <begin position="3395"/>
        <end position="3418"/>
    </location>
</feature>
<feature type="domain" description="ABC transporter" evidence="9">
    <location>
        <begin position="3776"/>
        <end position="4011"/>
    </location>
</feature>
<comment type="caution">
    <text evidence="10">The sequence shown here is derived from an EMBL/GenBank/DDBJ whole genome shotgun (WGS) entry which is preliminary data.</text>
</comment>
<dbReference type="InterPro" id="IPR026082">
    <property type="entry name" value="ABCA"/>
</dbReference>
<organism evidence="10 11">
    <name type="scientific">Muraenolepis orangiensis</name>
    <name type="common">Patagonian moray cod</name>
    <dbReference type="NCBI Taxonomy" id="630683"/>
    <lineage>
        <taxon>Eukaryota</taxon>
        <taxon>Metazoa</taxon>
        <taxon>Chordata</taxon>
        <taxon>Craniata</taxon>
        <taxon>Vertebrata</taxon>
        <taxon>Euteleostomi</taxon>
        <taxon>Actinopterygii</taxon>
        <taxon>Neopterygii</taxon>
        <taxon>Teleostei</taxon>
        <taxon>Neoteleostei</taxon>
        <taxon>Acanthomorphata</taxon>
        <taxon>Zeiogadaria</taxon>
        <taxon>Gadariae</taxon>
        <taxon>Gadiformes</taxon>
        <taxon>Muraenolepidoidei</taxon>
        <taxon>Muraenolepididae</taxon>
        <taxon>Muraenolepis</taxon>
    </lineage>
</organism>
<keyword evidence="5 8" id="KW-1133">Transmembrane helix</keyword>
<evidence type="ECO:0000256" key="5">
    <source>
        <dbReference type="ARBA" id="ARBA00022989"/>
    </source>
</evidence>
<dbReference type="SUPFAM" id="SSF52540">
    <property type="entry name" value="P-loop containing nucleoside triphosphate hydrolases"/>
    <property type="match status" value="2"/>
</dbReference>
<dbReference type="InterPro" id="IPR017871">
    <property type="entry name" value="ABC_transporter-like_CS"/>
</dbReference>
<evidence type="ECO:0000313" key="11">
    <source>
        <dbReference type="Proteomes" id="UP001148018"/>
    </source>
</evidence>
<dbReference type="InterPro" id="IPR027417">
    <property type="entry name" value="P-loop_NTPase"/>
</dbReference>
<feature type="transmembrane region" description="Helical" evidence="8">
    <location>
        <begin position="2752"/>
        <end position="2776"/>
    </location>
</feature>
<dbReference type="GO" id="GO:0016887">
    <property type="term" value="F:ATP hydrolysis activity"/>
    <property type="evidence" value="ECO:0007669"/>
    <property type="project" value="InterPro"/>
</dbReference>
<keyword evidence="3" id="KW-0547">Nucleotide-binding</keyword>
<dbReference type="Proteomes" id="UP001148018">
    <property type="component" value="Unassembled WGS sequence"/>
</dbReference>
<dbReference type="InterPro" id="IPR003593">
    <property type="entry name" value="AAA+_ATPase"/>
</dbReference>
<comment type="subcellular location">
    <subcellularLocation>
        <location evidence="1">Membrane</location>
        <topology evidence="1">Multi-pass membrane protein</topology>
    </subcellularLocation>
</comment>
<dbReference type="PROSITE" id="PS50893">
    <property type="entry name" value="ABC_TRANSPORTER_2"/>
    <property type="match status" value="2"/>
</dbReference>
<gene>
    <name evidence="10" type="ORF">NHX12_007167</name>
</gene>
<keyword evidence="2 8" id="KW-0812">Transmembrane</keyword>
<dbReference type="FunFam" id="3.40.50.300:FF:000689">
    <property type="entry name" value="ATP binding cassette subfamily A member 12"/>
    <property type="match status" value="1"/>
</dbReference>
<evidence type="ECO:0000256" key="7">
    <source>
        <dbReference type="SAM" id="MobiDB-lite"/>
    </source>
</evidence>
<dbReference type="Pfam" id="PF23321">
    <property type="entry name" value="R1_ABCA1"/>
    <property type="match status" value="1"/>
</dbReference>
<feature type="transmembrane region" description="Helical" evidence="8">
    <location>
        <begin position="2788"/>
        <end position="2809"/>
    </location>
</feature>
<feature type="transmembrane region" description="Helical" evidence="8">
    <location>
        <begin position="3649"/>
        <end position="3673"/>
    </location>
</feature>
<feature type="transmembrane region" description="Helical" evidence="8">
    <location>
        <begin position="2668"/>
        <end position="2692"/>
    </location>
</feature>
<feature type="transmembrane region" description="Helical" evidence="8">
    <location>
        <begin position="3694"/>
        <end position="3711"/>
    </location>
</feature>
<accession>A0A9Q0DSW5</accession>
<feature type="transmembrane region" description="Helical" evidence="8">
    <location>
        <begin position="3537"/>
        <end position="3560"/>
    </location>
</feature>
<name>A0A9Q0DSW5_9TELE</name>
<feature type="transmembrane region" description="Helical" evidence="8">
    <location>
        <begin position="2857"/>
        <end position="2878"/>
    </location>
</feature>
<dbReference type="GO" id="GO:0005319">
    <property type="term" value="F:lipid transporter activity"/>
    <property type="evidence" value="ECO:0007669"/>
    <property type="project" value="TreeGrafter"/>
</dbReference>
<keyword evidence="11" id="KW-1185">Reference proteome</keyword>
<dbReference type="EMBL" id="JANIIK010000113">
    <property type="protein sequence ID" value="KAJ3592037.1"/>
    <property type="molecule type" value="Genomic_DNA"/>
</dbReference>
<reference evidence="10" key="1">
    <citation type="submission" date="2022-07" db="EMBL/GenBank/DDBJ databases">
        <title>Chromosome-level genome of Muraenolepis orangiensis.</title>
        <authorList>
            <person name="Kim J."/>
        </authorList>
    </citation>
    <scope>NUCLEOTIDE SEQUENCE</scope>
    <source>
        <strain evidence="10">KU_S4_2022</strain>
        <tissue evidence="10">Muscle</tissue>
    </source>
</reference>
<keyword evidence="6 8" id="KW-0472">Membrane</keyword>
<feature type="transmembrane region" description="Helical" evidence="8">
    <location>
        <begin position="23"/>
        <end position="42"/>
    </location>
</feature>
<dbReference type="PANTHER" id="PTHR19229">
    <property type="entry name" value="ATP-BINDING CASSETTE TRANSPORTER SUBFAMILY A ABCA"/>
    <property type="match status" value="1"/>
</dbReference>